<dbReference type="GO" id="GO:0004643">
    <property type="term" value="F:phosphoribosylaminoimidazolecarboxamide formyltransferase activity"/>
    <property type="evidence" value="ECO:0007669"/>
    <property type="project" value="UniProtKB-EC"/>
</dbReference>
<dbReference type="HAMAP" id="MF_00139">
    <property type="entry name" value="PurH"/>
    <property type="match status" value="1"/>
</dbReference>
<comment type="pathway">
    <text evidence="1">Purine metabolism; IMP biosynthesis via de novo pathway; IMP from 5-formamido-1-(5-phospho-D-ribosyl)imidazole-4-carboxamide: step 1/1.</text>
</comment>
<dbReference type="UniPathway" id="UPA00074">
    <property type="reaction ID" value="UER00133"/>
</dbReference>
<dbReference type="PANTHER" id="PTHR11692:SF0">
    <property type="entry name" value="BIFUNCTIONAL PURINE BIOSYNTHESIS PROTEIN ATIC"/>
    <property type="match status" value="1"/>
</dbReference>
<comment type="similarity">
    <text evidence="3">Belongs to the PurH family.</text>
</comment>
<feature type="domain" description="MGS-like" evidence="10">
    <location>
        <begin position="6"/>
        <end position="153"/>
    </location>
</feature>
<proteinExistence type="inferred from homology"/>
<dbReference type="PROSITE" id="PS50890">
    <property type="entry name" value="PUA"/>
    <property type="match status" value="1"/>
</dbReference>
<comment type="catalytic activity">
    <reaction evidence="9">
        <text>IMP + H2O = 5-formamido-1-(5-phospho-D-ribosyl)imidazole-4-carboxamide</text>
        <dbReference type="Rhea" id="RHEA:18445"/>
        <dbReference type="ChEBI" id="CHEBI:15377"/>
        <dbReference type="ChEBI" id="CHEBI:58053"/>
        <dbReference type="ChEBI" id="CHEBI:58467"/>
        <dbReference type="EC" id="3.5.4.10"/>
    </reaction>
</comment>
<dbReference type="NCBIfam" id="TIGR00355">
    <property type="entry name" value="purH"/>
    <property type="match status" value="1"/>
</dbReference>
<dbReference type="InterPro" id="IPR024051">
    <property type="entry name" value="AICAR_Tfase_dup_dom_sf"/>
</dbReference>
<dbReference type="FunFam" id="3.40.140.20:FF:000001">
    <property type="entry name" value="Bifunctional purine biosynthesis protein PurH"/>
    <property type="match status" value="1"/>
</dbReference>
<dbReference type="FunFam" id="3.40.50.1380:FF:000001">
    <property type="entry name" value="Bifunctional purine biosynthesis protein PurH"/>
    <property type="match status" value="1"/>
</dbReference>
<dbReference type="SMART" id="SM00851">
    <property type="entry name" value="MGS"/>
    <property type="match status" value="1"/>
</dbReference>
<dbReference type="InterPro" id="IPR016193">
    <property type="entry name" value="Cytidine_deaminase-like"/>
</dbReference>
<dbReference type="Gene3D" id="3.40.50.1380">
    <property type="entry name" value="Methylglyoxal synthase-like domain"/>
    <property type="match status" value="1"/>
</dbReference>
<evidence type="ECO:0000256" key="6">
    <source>
        <dbReference type="ARBA" id="ARBA00022801"/>
    </source>
</evidence>
<dbReference type="GO" id="GO:0006189">
    <property type="term" value="P:'de novo' IMP biosynthetic process"/>
    <property type="evidence" value="ECO:0007669"/>
    <property type="project" value="UniProtKB-UniPathway"/>
</dbReference>
<dbReference type="SUPFAM" id="SSF53927">
    <property type="entry name" value="Cytidine deaminase-like"/>
    <property type="match status" value="1"/>
</dbReference>
<comment type="pathway">
    <text evidence="2">Purine metabolism; IMP biosynthesis via de novo pathway; 5-formamido-1-(5-phospho-D-ribosyl)imidazole-4-carboxamide from 5-amino-1-(5-phospho-D-ribosyl)imidazole-4-carboxamide (10-formyl THF route): step 1/1.</text>
</comment>
<dbReference type="Gene3D" id="3.40.140.20">
    <property type="match status" value="2"/>
</dbReference>
<dbReference type="EMBL" id="UINC01013814">
    <property type="protein sequence ID" value="SVA59414.1"/>
    <property type="molecule type" value="Genomic_DNA"/>
</dbReference>
<evidence type="ECO:0000256" key="4">
    <source>
        <dbReference type="ARBA" id="ARBA00022679"/>
    </source>
</evidence>
<dbReference type="SMART" id="SM00798">
    <property type="entry name" value="AICARFT_IMPCHas"/>
    <property type="match status" value="1"/>
</dbReference>
<comment type="catalytic activity">
    <reaction evidence="8">
        <text>(6R)-10-formyltetrahydrofolate + 5-amino-1-(5-phospho-beta-D-ribosyl)imidazole-4-carboxamide = 5-formamido-1-(5-phospho-D-ribosyl)imidazole-4-carboxamide + (6S)-5,6,7,8-tetrahydrofolate</text>
        <dbReference type="Rhea" id="RHEA:22192"/>
        <dbReference type="ChEBI" id="CHEBI:57453"/>
        <dbReference type="ChEBI" id="CHEBI:58467"/>
        <dbReference type="ChEBI" id="CHEBI:58475"/>
        <dbReference type="ChEBI" id="CHEBI:195366"/>
        <dbReference type="EC" id="2.1.2.3"/>
    </reaction>
</comment>
<dbReference type="SUPFAM" id="SSF52335">
    <property type="entry name" value="Methylglyoxal synthase-like"/>
    <property type="match status" value="1"/>
</dbReference>
<dbReference type="PIRSF" id="PIRSF000414">
    <property type="entry name" value="AICARFT_IMPCHas"/>
    <property type="match status" value="1"/>
</dbReference>
<keyword evidence="6" id="KW-0378">Hydrolase</keyword>
<dbReference type="FunFam" id="3.40.140.20:FF:000002">
    <property type="entry name" value="Bifunctional purine biosynthesis protein PurH"/>
    <property type="match status" value="1"/>
</dbReference>
<protein>
    <recommendedName>
        <fullName evidence="10">MGS-like domain-containing protein</fullName>
    </recommendedName>
</protein>
<evidence type="ECO:0000256" key="3">
    <source>
        <dbReference type="ARBA" id="ARBA00007667"/>
    </source>
</evidence>
<accession>A0A381X3U9</accession>
<dbReference type="GO" id="GO:0003937">
    <property type="term" value="F:IMP cyclohydrolase activity"/>
    <property type="evidence" value="ECO:0007669"/>
    <property type="project" value="UniProtKB-EC"/>
</dbReference>
<dbReference type="AlphaFoldDB" id="A0A381X3U9"/>
<evidence type="ECO:0000256" key="7">
    <source>
        <dbReference type="ARBA" id="ARBA00023268"/>
    </source>
</evidence>
<dbReference type="Pfam" id="PF01808">
    <property type="entry name" value="AICARFT_IMPCHas"/>
    <property type="match status" value="1"/>
</dbReference>
<sequence>MAAEMGDLVVIKRALISVSDKCGLEALANALVDHGVEILSTGGTARTLADFGVPAKEVSDYTGFPEMMDGRVKTLHPKVHGGLLALRDNPDHTQSMADHNIGIIDLVVVNLYPFEETVAKGSDFATCIENIDIGGPAMIRSAAKNHAYVTVSTDPSDYPAILEAMAQYNGATCGELRQSLAAKAYARTGSYDAKIASWFTDQRGEQFPDRLVVTARKQDVLRYGENPHQTAAFYTTGEPRPGVATARQLQGKELSYNNLNDTDAAFELVGEFDPTEAAVAIIKHANPCGVAVDTDLLSAYKKALRCDPVSAFGGIIATNRPLDAAAASAMVEIFTEVIIAPDADEEAIAVIAAKKNLRLLLTGGLPDASAPGTTLRNLSGGYLLQSRDNGRIDRDDVEVVSDRPPNNREMSDLLLAFRICKHVKSNAIIYVKDGATVGIGAGQMSRVDSARIAARKSEDAAKEAGLSEPMTNGSVVASDAFFPFADGLLAAADAGATAVIQPGGSMRDDEVIAAANEAGLAMVLTGMRHFRH</sequence>
<evidence type="ECO:0000256" key="8">
    <source>
        <dbReference type="ARBA" id="ARBA00050488"/>
    </source>
</evidence>
<name>A0A381X3U9_9ZZZZ</name>
<evidence type="ECO:0000256" key="1">
    <source>
        <dbReference type="ARBA" id="ARBA00004844"/>
    </source>
</evidence>
<dbReference type="PANTHER" id="PTHR11692">
    <property type="entry name" value="BIFUNCTIONAL PURINE BIOSYNTHESIS PROTEIN PURH"/>
    <property type="match status" value="1"/>
</dbReference>
<dbReference type="NCBIfam" id="NF002049">
    <property type="entry name" value="PRK00881.1"/>
    <property type="match status" value="1"/>
</dbReference>
<evidence type="ECO:0000256" key="5">
    <source>
        <dbReference type="ARBA" id="ARBA00022755"/>
    </source>
</evidence>
<gene>
    <name evidence="11" type="ORF">METZ01_LOCUS112268</name>
</gene>
<dbReference type="PROSITE" id="PS51855">
    <property type="entry name" value="MGS"/>
    <property type="match status" value="1"/>
</dbReference>
<organism evidence="11">
    <name type="scientific">marine metagenome</name>
    <dbReference type="NCBI Taxonomy" id="408172"/>
    <lineage>
        <taxon>unclassified sequences</taxon>
        <taxon>metagenomes</taxon>
        <taxon>ecological metagenomes</taxon>
    </lineage>
</organism>
<keyword evidence="4" id="KW-0808">Transferase</keyword>
<dbReference type="InterPro" id="IPR011607">
    <property type="entry name" value="MGS-like_dom"/>
</dbReference>
<evidence type="ECO:0000313" key="11">
    <source>
        <dbReference type="EMBL" id="SVA59414.1"/>
    </source>
</evidence>
<dbReference type="InterPro" id="IPR002695">
    <property type="entry name" value="PurH-like"/>
</dbReference>
<evidence type="ECO:0000259" key="10">
    <source>
        <dbReference type="PROSITE" id="PS51855"/>
    </source>
</evidence>
<reference evidence="11" key="1">
    <citation type="submission" date="2018-05" db="EMBL/GenBank/DDBJ databases">
        <authorList>
            <person name="Lanie J.A."/>
            <person name="Ng W.-L."/>
            <person name="Kazmierczak K.M."/>
            <person name="Andrzejewski T.M."/>
            <person name="Davidsen T.M."/>
            <person name="Wayne K.J."/>
            <person name="Tettelin H."/>
            <person name="Glass J.I."/>
            <person name="Rusch D."/>
            <person name="Podicherti R."/>
            <person name="Tsui H.-C.T."/>
            <person name="Winkler M.E."/>
        </authorList>
    </citation>
    <scope>NUCLEOTIDE SEQUENCE</scope>
</reference>
<evidence type="ECO:0000256" key="2">
    <source>
        <dbReference type="ARBA" id="ARBA00004954"/>
    </source>
</evidence>
<dbReference type="GO" id="GO:0005829">
    <property type="term" value="C:cytosol"/>
    <property type="evidence" value="ECO:0007669"/>
    <property type="project" value="TreeGrafter"/>
</dbReference>
<dbReference type="CDD" id="cd01421">
    <property type="entry name" value="IMPCH"/>
    <property type="match status" value="1"/>
</dbReference>
<keyword evidence="5" id="KW-0658">Purine biosynthesis</keyword>
<dbReference type="Pfam" id="PF02142">
    <property type="entry name" value="MGS"/>
    <property type="match status" value="1"/>
</dbReference>
<evidence type="ECO:0000256" key="9">
    <source>
        <dbReference type="ARBA" id="ARBA00050687"/>
    </source>
</evidence>
<dbReference type="InterPro" id="IPR036914">
    <property type="entry name" value="MGS-like_dom_sf"/>
</dbReference>
<keyword evidence="7" id="KW-0511">Multifunctional enzyme</keyword>